<comment type="caution">
    <text evidence="2">The sequence shown here is derived from an EMBL/GenBank/DDBJ whole genome shotgun (WGS) entry which is preliminary data.</text>
</comment>
<gene>
    <name evidence="2" type="ORF">Ae201684_013925</name>
</gene>
<reference evidence="2 3" key="1">
    <citation type="submission" date="2019-07" db="EMBL/GenBank/DDBJ databases">
        <title>Genomics analysis of Aphanomyces spp. identifies a new class of oomycete effector associated with host adaptation.</title>
        <authorList>
            <person name="Gaulin E."/>
        </authorList>
    </citation>
    <scope>NUCLEOTIDE SEQUENCE [LARGE SCALE GENOMIC DNA]</scope>
    <source>
        <strain evidence="2 3">ATCC 201684</strain>
    </source>
</reference>
<protein>
    <recommendedName>
        <fullName evidence="4">Reverse transcriptase Ty1/copia-type domain-containing protein</fullName>
    </recommendedName>
</protein>
<accession>A0A6G0WLE2</accession>
<dbReference type="PANTHER" id="PTHR11439:SF483">
    <property type="entry name" value="PEPTIDE SYNTHASE GLIP-LIKE, PUTATIVE (AFU_ORTHOLOGUE AFUA_3G12920)-RELATED"/>
    <property type="match status" value="1"/>
</dbReference>
<keyword evidence="3" id="KW-1185">Reference proteome</keyword>
<dbReference type="PANTHER" id="PTHR11439">
    <property type="entry name" value="GAG-POL-RELATED RETROTRANSPOSON"/>
    <property type="match status" value="1"/>
</dbReference>
<dbReference type="VEuPathDB" id="FungiDB:AeMF1_006306"/>
<evidence type="ECO:0000313" key="3">
    <source>
        <dbReference type="Proteomes" id="UP000481153"/>
    </source>
</evidence>
<dbReference type="Proteomes" id="UP000481153">
    <property type="component" value="Unassembled WGS sequence"/>
</dbReference>
<dbReference type="AlphaFoldDB" id="A0A6G0WLE2"/>
<name>A0A6G0WLE2_9STRA</name>
<evidence type="ECO:0000256" key="1">
    <source>
        <dbReference type="SAM" id="MobiDB-lite"/>
    </source>
</evidence>
<dbReference type="EMBL" id="VJMJ01000181">
    <property type="protein sequence ID" value="KAF0728095.1"/>
    <property type="molecule type" value="Genomic_DNA"/>
</dbReference>
<proteinExistence type="predicted"/>
<evidence type="ECO:0000313" key="2">
    <source>
        <dbReference type="EMBL" id="KAF0728095.1"/>
    </source>
</evidence>
<sequence length="301" mass="33602">MEYDQEKHELTMTQETYFMKILERFGMTNCHGYSTPEVDDRDDLWHDENQPTADQEMYRSMVGSLMYLITCTRPDISHAVQRLSRHLHDPRMPHFVGAKRVLRYIKHTIRYGLTFKRSGTTLAGYSDASWATRPDCRSTSGLLAMIGDAAVSWRSARQRVVALSTCEAEYIALVELAKEVMWLRGVLKDVGMSQDHASVILCDNKAAIATAESLGVSNRSNRLHFVRSLVAARTIAIRHVGTANQLADVFTKVGTRNALDKFKDQVMAVGCLGQSNNGNSNHETTPPSKPPTSFGSNTGEC</sequence>
<feature type="region of interest" description="Disordered" evidence="1">
    <location>
        <begin position="273"/>
        <end position="301"/>
    </location>
</feature>
<dbReference type="CDD" id="cd09272">
    <property type="entry name" value="RNase_HI_RT_Ty1"/>
    <property type="match status" value="1"/>
</dbReference>
<organism evidence="2 3">
    <name type="scientific">Aphanomyces euteiches</name>
    <dbReference type="NCBI Taxonomy" id="100861"/>
    <lineage>
        <taxon>Eukaryota</taxon>
        <taxon>Sar</taxon>
        <taxon>Stramenopiles</taxon>
        <taxon>Oomycota</taxon>
        <taxon>Saprolegniomycetes</taxon>
        <taxon>Saprolegniales</taxon>
        <taxon>Verrucalvaceae</taxon>
        <taxon>Aphanomyces</taxon>
    </lineage>
</organism>
<evidence type="ECO:0008006" key="4">
    <source>
        <dbReference type="Google" id="ProtNLM"/>
    </source>
</evidence>